<dbReference type="GO" id="GO:0015979">
    <property type="term" value="P:photosynthesis"/>
    <property type="evidence" value="ECO:0007669"/>
    <property type="project" value="UniProtKB-UniRule"/>
</dbReference>
<evidence type="ECO:0000313" key="10">
    <source>
        <dbReference type="EMBL" id="MEE3718371.1"/>
    </source>
</evidence>
<evidence type="ECO:0000256" key="1">
    <source>
        <dbReference type="ARBA" id="ARBA00002862"/>
    </source>
</evidence>
<evidence type="ECO:0000256" key="9">
    <source>
        <dbReference type="HAMAP-Rule" id="MF_00437"/>
    </source>
</evidence>
<dbReference type="Pfam" id="PF02392">
    <property type="entry name" value="Ycf4"/>
    <property type="match status" value="1"/>
</dbReference>
<evidence type="ECO:0000256" key="4">
    <source>
        <dbReference type="ARBA" id="ARBA00015395"/>
    </source>
</evidence>
<reference evidence="10" key="1">
    <citation type="submission" date="2024-01" db="EMBL/GenBank/DDBJ databases">
        <title>Bank of Algae and Cyanobacteria of the Azores (BACA) strain genomes.</title>
        <authorList>
            <person name="Luz R."/>
            <person name="Cordeiro R."/>
            <person name="Fonseca A."/>
            <person name="Goncalves V."/>
        </authorList>
    </citation>
    <scope>NUCLEOTIDE SEQUENCE</scope>
    <source>
        <strain evidence="10">BACA0141</strain>
    </source>
</reference>
<protein>
    <recommendedName>
        <fullName evidence="4 9">Photosystem I assembly protein Ycf4</fullName>
    </recommendedName>
</protein>
<dbReference type="HAMAP" id="MF_00437">
    <property type="entry name" value="Ycf4"/>
    <property type="match status" value="1"/>
</dbReference>
<keyword evidence="9" id="KW-0793">Thylakoid</keyword>
<keyword evidence="5 9" id="KW-0602">Photosynthesis</keyword>
<sequence length="186" mass="20189">MVTTTTSTNTLKYSIVGAKRFSNYCFAIIVAVGAVGFLLAGLSSFFHINLLPSAEPLQIDFLPQGLALSLYGIAGTLLDLYLWFIITIDLGGGFNEFSLDTGKVRIFRQGYPGKNNQVDFEYAIADVQAVRVEIRNGLSPKRALYLKVKGKGDIPLSEVGQPIALTALEDRAAELARFLSVPLEGL</sequence>
<comment type="caution">
    <text evidence="10">The sequence shown here is derived from an EMBL/GenBank/DDBJ whole genome shotgun (WGS) entry which is preliminary data.</text>
</comment>
<name>A0AAW9Q6X3_9CYAN</name>
<evidence type="ECO:0000256" key="2">
    <source>
        <dbReference type="ARBA" id="ARBA00004141"/>
    </source>
</evidence>
<dbReference type="RefSeq" id="WP_330484803.1">
    <property type="nucleotide sequence ID" value="NZ_JAZBJZ010000074.1"/>
</dbReference>
<evidence type="ECO:0000256" key="8">
    <source>
        <dbReference type="ARBA" id="ARBA00023136"/>
    </source>
</evidence>
<accession>A0AAW9Q6X3</accession>
<evidence type="ECO:0000256" key="5">
    <source>
        <dbReference type="ARBA" id="ARBA00022531"/>
    </source>
</evidence>
<evidence type="ECO:0000256" key="7">
    <source>
        <dbReference type="ARBA" id="ARBA00022989"/>
    </source>
</evidence>
<dbReference type="AlphaFoldDB" id="A0AAW9Q6X3"/>
<dbReference type="InterPro" id="IPR003359">
    <property type="entry name" value="PSI_Ycf4_assembly"/>
</dbReference>
<dbReference type="GO" id="GO:0009522">
    <property type="term" value="C:photosystem I"/>
    <property type="evidence" value="ECO:0007669"/>
    <property type="project" value="InterPro"/>
</dbReference>
<evidence type="ECO:0000256" key="3">
    <source>
        <dbReference type="ARBA" id="ARBA00008198"/>
    </source>
</evidence>
<evidence type="ECO:0000256" key="6">
    <source>
        <dbReference type="ARBA" id="ARBA00022692"/>
    </source>
</evidence>
<keyword evidence="8 9" id="KW-0472">Membrane</keyword>
<feature type="transmembrane region" description="Helical" evidence="9">
    <location>
        <begin position="66"/>
        <end position="86"/>
    </location>
</feature>
<keyword evidence="11" id="KW-1185">Reference proteome</keyword>
<dbReference type="Proteomes" id="UP001333818">
    <property type="component" value="Unassembled WGS sequence"/>
</dbReference>
<comment type="similarity">
    <text evidence="3 9">Belongs to the Ycf4 family.</text>
</comment>
<feature type="transmembrane region" description="Helical" evidence="9">
    <location>
        <begin position="21"/>
        <end position="46"/>
    </location>
</feature>
<organism evidence="10 11">
    <name type="scientific">Tumidithrix elongata BACA0141</name>
    <dbReference type="NCBI Taxonomy" id="2716417"/>
    <lineage>
        <taxon>Bacteria</taxon>
        <taxon>Bacillati</taxon>
        <taxon>Cyanobacteriota</taxon>
        <taxon>Cyanophyceae</taxon>
        <taxon>Pseudanabaenales</taxon>
        <taxon>Pseudanabaenaceae</taxon>
        <taxon>Tumidithrix</taxon>
        <taxon>Tumidithrix elongata</taxon>
    </lineage>
</organism>
<comment type="function">
    <text evidence="1 9">Seems to be required for the assembly of the photosystem I complex.</text>
</comment>
<dbReference type="EMBL" id="JAZBJZ010000074">
    <property type="protein sequence ID" value="MEE3718371.1"/>
    <property type="molecule type" value="Genomic_DNA"/>
</dbReference>
<evidence type="ECO:0000313" key="11">
    <source>
        <dbReference type="Proteomes" id="UP001333818"/>
    </source>
</evidence>
<keyword evidence="7 9" id="KW-1133">Transmembrane helix</keyword>
<dbReference type="GO" id="GO:0031676">
    <property type="term" value="C:plasma membrane-derived thylakoid membrane"/>
    <property type="evidence" value="ECO:0007669"/>
    <property type="project" value="UniProtKB-SubCell"/>
</dbReference>
<proteinExistence type="inferred from homology"/>
<gene>
    <name evidence="9" type="primary">ycf4</name>
    <name evidence="10" type="ORF">V2H45_16645</name>
</gene>
<comment type="subcellular location">
    <subcellularLocation>
        <location evidence="9">Cellular thylakoid membrane</location>
        <topology evidence="9">Multi-pass membrane protein</topology>
    </subcellularLocation>
    <subcellularLocation>
        <location evidence="2">Membrane</location>
        <topology evidence="2">Multi-pass membrane protein</topology>
    </subcellularLocation>
</comment>
<dbReference type="NCBIfam" id="NF002712">
    <property type="entry name" value="PRK02542.1"/>
    <property type="match status" value="1"/>
</dbReference>
<keyword evidence="6 9" id="KW-0812">Transmembrane</keyword>